<evidence type="ECO:0000256" key="4">
    <source>
        <dbReference type="ARBA" id="ARBA00023136"/>
    </source>
</evidence>
<proteinExistence type="inferred from homology"/>
<keyword evidence="2 7" id="KW-0812">Transmembrane</keyword>
<dbReference type="InterPro" id="IPR052337">
    <property type="entry name" value="SAT4-like"/>
</dbReference>
<feature type="transmembrane region" description="Helical" evidence="7">
    <location>
        <begin position="268"/>
        <end position="291"/>
    </location>
</feature>
<dbReference type="EMBL" id="MU842824">
    <property type="protein sequence ID" value="KAK2033102.1"/>
    <property type="molecule type" value="Genomic_DNA"/>
</dbReference>
<evidence type="ECO:0000256" key="1">
    <source>
        <dbReference type="ARBA" id="ARBA00004141"/>
    </source>
</evidence>
<evidence type="ECO:0000259" key="8">
    <source>
        <dbReference type="Pfam" id="PF20684"/>
    </source>
</evidence>
<dbReference type="PANTHER" id="PTHR33048">
    <property type="entry name" value="PTH11-LIKE INTEGRAL MEMBRANE PROTEIN (AFU_ORTHOLOGUE AFUA_5G11245)"/>
    <property type="match status" value="1"/>
</dbReference>
<feature type="transmembrane region" description="Helical" evidence="7">
    <location>
        <begin position="71"/>
        <end position="91"/>
    </location>
</feature>
<comment type="similarity">
    <text evidence="5">Belongs to the SAT4 family.</text>
</comment>
<evidence type="ECO:0000313" key="9">
    <source>
        <dbReference type="EMBL" id="KAK2033102.1"/>
    </source>
</evidence>
<evidence type="ECO:0000256" key="7">
    <source>
        <dbReference type="SAM" id="Phobius"/>
    </source>
</evidence>
<evidence type="ECO:0000313" key="10">
    <source>
        <dbReference type="Proteomes" id="UP001232148"/>
    </source>
</evidence>
<keyword evidence="10" id="KW-1185">Reference proteome</keyword>
<feature type="region of interest" description="Disordered" evidence="6">
    <location>
        <begin position="467"/>
        <end position="545"/>
    </location>
</feature>
<feature type="compositionally biased region" description="Basic and acidic residues" evidence="6">
    <location>
        <begin position="467"/>
        <end position="482"/>
    </location>
</feature>
<feature type="transmembrane region" description="Helical" evidence="7">
    <location>
        <begin position="230"/>
        <end position="248"/>
    </location>
</feature>
<dbReference type="GO" id="GO:0016020">
    <property type="term" value="C:membrane"/>
    <property type="evidence" value="ECO:0007669"/>
    <property type="project" value="UniProtKB-SubCell"/>
</dbReference>
<feature type="region of interest" description="Disordered" evidence="6">
    <location>
        <begin position="338"/>
        <end position="366"/>
    </location>
</feature>
<keyword evidence="3 7" id="KW-1133">Transmembrane helix</keyword>
<sequence length="545" mass="59892">MAGGGVPELVIRNHPPSPSQTLPAAVLKEIHDAGVPYYMVGLFVPHAICTLFVFSRIVCRIWVIRKWFLDDTLIFLSWLFSTALCVVYAITAQTPSLLGAPADGASSVLDANPYIMRTYLGLIYYQFCLCLTKLSILAFYMRVFACRPRERFLARAAVVFVFLYSAPMLLMSLLQCHPGPGLFFGQPMMCFKFPDLLISSASLHSATDAWLIVMVIPTVMRLDIPHRQKVALGAVMSLGIFVIVASMVRLQLSLHLQYRPDSAAVRSTLGFFVMTVLECDIALICASAPTLRPLLANLFPRWMSSAQRRRSLEPSTGQSFDLTSLTYNGYPWAPGGGPGSFAAAERSRNGSVGSHHYPGKQPRMPAPPRRVLSMTHHRAPTTLSLGNMIIGTAPRVAQRTRAWPLAADDGSKPMLHETWDAKRSSSIYSQDPGWDEHGERDYEKRGGGGGVIHKTMRLSLRSEHAIREGADAEVGKTGRPDVNRMSPMSGLSGETWAGDRSSSGTKAGSVDGKVMTEIPSEKEAEAEADGKPEVPMRNPLRDRRK</sequence>
<gene>
    <name evidence="9" type="ORF">LX32DRAFT_115702</name>
</gene>
<protein>
    <submittedName>
        <fullName evidence="9">Integral membrane protein</fullName>
    </submittedName>
</protein>
<feature type="transmembrane region" description="Helical" evidence="7">
    <location>
        <begin position="152"/>
        <end position="174"/>
    </location>
</feature>
<evidence type="ECO:0000256" key="2">
    <source>
        <dbReference type="ARBA" id="ARBA00022692"/>
    </source>
</evidence>
<evidence type="ECO:0000256" key="3">
    <source>
        <dbReference type="ARBA" id="ARBA00022989"/>
    </source>
</evidence>
<comment type="caution">
    <text evidence="9">The sequence shown here is derived from an EMBL/GenBank/DDBJ whole genome shotgun (WGS) entry which is preliminary data.</text>
</comment>
<evidence type="ECO:0000256" key="6">
    <source>
        <dbReference type="SAM" id="MobiDB-lite"/>
    </source>
</evidence>
<dbReference type="AlphaFoldDB" id="A0AAD9M629"/>
<feature type="transmembrane region" description="Helical" evidence="7">
    <location>
        <begin position="122"/>
        <end position="140"/>
    </location>
</feature>
<feature type="compositionally biased region" description="Basic and acidic residues" evidence="6">
    <location>
        <begin position="434"/>
        <end position="446"/>
    </location>
</feature>
<organism evidence="9 10">
    <name type="scientific">Colletotrichum zoysiae</name>
    <dbReference type="NCBI Taxonomy" id="1216348"/>
    <lineage>
        <taxon>Eukaryota</taxon>
        <taxon>Fungi</taxon>
        <taxon>Dikarya</taxon>
        <taxon>Ascomycota</taxon>
        <taxon>Pezizomycotina</taxon>
        <taxon>Sordariomycetes</taxon>
        <taxon>Hypocreomycetidae</taxon>
        <taxon>Glomerellales</taxon>
        <taxon>Glomerellaceae</taxon>
        <taxon>Colletotrichum</taxon>
        <taxon>Colletotrichum graminicola species complex</taxon>
    </lineage>
</organism>
<accession>A0AAD9M629</accession>
<keyword evidence="4 7" id="KW-0472">Membrane</keyword>
<dbReference type="Proteomes" id="UP001232148">
    <property type="component" value="Unassembled WGS sequence"/>
</dbReference>
<feature type="region of interest" description="Disordered" evidence="6">
    <location>
        <begin position="430"/>
        <end position="450"/>
    </location>
</feature>
<name>A0AAD9M629_9PEZI</name>
<dbReference type="InterPro" id="IPR049326">
    <property type="entry name" value="Rhodopsin_dom_fungi"/>
</dbReference>
<feature type="transmembrane region" description="Helical" evidence="7">
    <location>
        <begin position="37"/>
        <end position="59"/>
    </location>
</feature>
<feature type="compositionally biased region" description="Basic and acidic residues" evidence="6">
    <location>
        <begin position="519"/>
        <end position="534"/>
    </location>
</feature>
<reference evidence="9" key="1">
    <citation type="submission" date="2021-06" db="EMBL/GenBank/DDBJ databases">
        <title>Comparative genomics, transcriptomics and evolutionary studies reveal genomic signatures of adaptation to plant cell wall in hemibiotrophic fungi.</title>
        <authorList>
            <consortium name="DOE Joint Genome Institute"/>
            <person name="Baroncelli R."/>
            <person name="Diaz J.F."/>
            <person name="Benocci T."/>
            <person name="Peng M."/>
            <person name="Battaglia E."/>
            <person name="Haridas S."/>
            <person name="Andreopoulos W."/>
            <person name="Labutti K."/>
            <person name="Pangilinan J."/>
            <person name="Floch G.L."/>
            <person name="Makela M.R."/>
            <person name="Henrissat B."/>
            <person name="Grigoriev I.V."/>
            <person name="Crouch J.A."/>
            <person name="De Vries R.P."/>
            <person name="Sukno S.A."/>
            <person name="Thon M.R."/>
        </authorList>
    </citation>
    <scope>NUCLEOTIDE SEQUENCE</scope>
    <source>
        <strain evidence="9">MAFF235873</strain>
    </source>
</reference>
<feature type="domain" description="Rhodopsin" evidence="8">
    <location>
        <begin position="56"/>
        <end position="296"/>
    </location>
</feature>
<comment type="subcellular location">
    <subcellularLocation>
        <location evidence="1">Membrane</location>
        <topology evidence="1">Multi-pass membrane protein</topology>
    </subcellularLocation>
</comment>
<evidence type="ECO:0000256" key="5">
    <source>
        <dbReference type="ARBA" id="ARBA00038359"/>
    </source>
</evidence>
<dbReference type="Pfam" id="PF20684">
    <property type="entry name" value="Fung_rhodopsin"/>
    <property type="match status" value="1"/>
</dbReference>
<dbReference type="PANTHER" id="PTHR33048:SF47">
    <property type="entry name" value="INTEGRAL MEMBRANE PROTEIN-RELATED"/>
    <property type="match status" value="1"/>
</dbReference>